<accession>A0A0D0A2S6</accession>
<protein>
    <submittedName>
        <fullName evidence="1">Unplaced genomic scaffold CY34scaffold_62, whole genome shotgun sequence</fullName>
    </submittedName>
</protein>
<reference evidence="1 2" key="1">
    <citation type="submission" date="2014-04" db="EMBL/GenBank/DDBJ databases">
        <authorList>
            <consortium name="DOE Joint Genome Institute"/>
            <person name="Kuo A."/>
            <person name="Ruytinx J."/>
            <person name="Rineau F."/>
            <person name="Colpaert J."/>
            <person name="Kohler A."/>
            <person name="Nagy L.G."/>
            <person name="Floudas D."/>
            <person name="Copeland A."/>
            <person name="Barry K.W."/>
            <person name="Cichocki N."/>
            <person name="Veneault-Fourrey C."/>
            <person name="LaButti K."/>
            <person name="Lindquist E.A."/>
            <person name="Lipzen A."/>
            <person name="Lundell T."/>
            <person name="Morin E."/>
            <person name="Murat C."/>
            <person name="Sun H."/>
            <person name="Tunlid A."/>
            <person name="Henrissat B."/>
            <person name="Grigoriev I.V."/>
            <person name="Hibbett D.S."/>
            <person name="Martin F."/>
            <person name="Nordberg H.P."/>
            <person name="Cantor M.N."/>
            <person name="Hua S.X."/>
        </authorList>
    </citation>
    <scope>NUCLEOTIDE SEQUENCE [LARGE SCALE GENOMIC DNA]</scope>
    <source>
        <strain evidence="1 2">UH-Slu-Lm8-n1</strain>
    </source>
</reference>
<dbReference type="AlphaFoldDB" id="A0A0D0A2S6"/>
<dbReference type="EMBL" id="KN835193">
    <property type="protein sequence ID" value="KIK44310.1"/>
    <property type="molecule type" value="Genomic_DNA"/>
</dbReference>
<name>A0A0D0A2S6_9AGAM</name>
<dbReference type="InParanoid" id="A0A0D0A2S6"/>
<keyword evidence="2" id="KW-1185">Reference proteome</keyword>
<gene>
    <name evidence="1" type="ORF">CY34DRAFT_802817</name>
</gene>
<dbReference type="Proteomes" id="UP000054485">
    <property type="component" value="Unassembled WGS sequence"/>
</dbReference>
<dbReference type="HOGENOM" id="CLU_2887364_0_0_1"/>
<organism evidence="1 2">
    <name type="scientific">Suillus luteus UH-Slu-Lm8-n1</name>
    <dbReference type="NCBI Taxonomy" id="930992"/>
    <lineage>
        <taxon>Eukaryota</taxon>
        <taxon>Fungi</taxon>
        <taxon>Dikarya</taxon>
        <taxon>Basidiomycota</taxon>
        <taxon>Agaricomycotina</taxon>
        <taxon>Agaricomycetes</taxon>
        <taxon>Agaricomycetidae</taxon>
        <taxon>Boletales</taxon>
        <taxon>Suillineae</taxon>
        <taxon>Suillaceae</taxon>
        <taxon>Suillus</taxon>
    </lineage>
</organism>
<sequence length="63" mass="7348">MKHLAGSPCISENAGRTTTYRRLPQYEHADASRSYACAFGGMKRFFVLTLFPLRPWPLFRRRL</sequence>
<dbReference type="OrthoDB" id="10388763at2759"/>
<evidence type="ECO:0000313" key="2">
    <source>
        <dbReference type="Proteomes" id="UP000054485"/>
    </source>
</evidence>
<proteinExistence type="predicted"/>
<evidence type="ECO:0000313" key="1">
    <source>
        <dbReference type="EMBL" id="KIK44310.1"/>
    </source>
</evidence>
<reference evidence="2" key="2">
    <citation type="submission" date="2015-01" db="EMBL/GenBank/DDBJ databases">
        <title>Evolutionary Origins and Diversification of the Mycorrhizal Mutualists.</title>
        <authorList>
            <consortium name="DOE Joint Genome Institute"/>
            <consortium name="Mycorrhizal Genomics Consortium"/>
            <person name="Kohler A."/>
            <person name="Kuo A."/>
            <person name="Nagy L.G."/>
            <person name="Floudas D."/>
            <person name="Copeland A."/>
            <person name="Barry K.W."/>
            <person name="Cichocki N."/>
            <person name="Veneault-Fourrey C."/>
            <person name="LaButti K."/>
            <person name="Lindquist E.A."/>
            <person name="Lipzen A."/>
            <person name="Lundell T."/>
            <person name="Morin E."/>
            <person name="Murat C."/>
            <person name="Riley R."/>
            <person name="Ohm R."/>
            <person name="Sun H."/>
            <person name="Tunlid A."/>
            <person name="Henrissat B."/>
            <person name="Grigoriev I.V."/>
            <person name="Hibbett D.S."/>
            <person name="Martin F."/>
        </authorList>
    </citation>
    <scope>NUCLEOTIDE SEQUENCE [LARGE SCALE GENOMIC DNA]</scope>
    <source>
        <strain evidence="2">UH-Slu-Lm8-n1</strain>
    </source>
</reference>